<keyword evidence="4" id="KW-0479">Metal-binding</keyword>
<feature type="region of interest" description="Disordered" evidence="6">
    <location>
        <begin position="426"/>
        <end position="448"/>
    </location>
</feature>
<dbReference type="Pfam" id="PF01920">
    <property type="entry name" value="Prefoldin_2"/>
    <property type="match status" value="1"/>
</dbReference>
<gene>
    <name evidence="8" type="ORF">MUK42_16448</name>
</gene>
<dbReference type="Gene3D" id="1.10.287.370">
    <property type="match status" value="1"/>
</dbReference>
<accession>A0A9E7L1R4</accession>
<dbReference type="FunFam" id="1.10.287.370:FF:000002">
    <property type="entry name" value="Prefoldin subunit 2"/>
    <property type="match status" value="1"/>
</dbReference>
<dbReference type="GO" id="GO:0016272">
    <property type="term" value="C:prefoldin complex"/>
    <property type="evidence" value="ECO:0007669"/>
    <property type="project" value="InterPro"/>
</dbReference>
<dbReference type="CDD" id="cd07816">
    <property type="entry name" value="Bet_v1-like"/>
    <property type="match status" value="2"/>
</dbReference>
<dbReference type="CDD" id="cd00202">
    <property type="entry name" value="ZnF_GATA"/>
    <property type="match status" value="1"/>
</dbReference>
<keyword evidence="9" id="KW-1185">Reference proteome</keyword>
<dbReference type="GO" id="GO:0008270">
    <property type="term" value="F:zinc ion binding"/>
    <property type="evidence" value="ECO:0007669"/>
    <property type="project" value="UniProtKB-KW"/>
</dbReference>
<feature type="region of interest" description="Disordered" evidence="6">
    <location>
        <begin position="1030"/>
        <end position="1077"/>
    </location>
</feature>
<dbReference type="InterPro" id="IPR013088">
    <property type="entry name" value="Znf_NHR/GATA"/>
</dbReference>
<dbReference type="PROSITE" id="PS50114">
    <property type="entry name" value="GATA_ZN_FINGER_2"/>
    <property type="match status" value="1"/>
</dbReference>
<dbReference type="PANTHER" id="PTHR21726:SF29">
    <property type="entry name" value="EXPRESSED PROTEIN"/>
    <property type="match status" value="1"/>
</dbReference>
<dbReference type="PANTHER" id="PTHR21726">
    <property type="entry name" value="PHOSPHATIDYLINOSITOL N-ACETYLGLUCOSAMINYLTRANSFERASE SUBUNIT P DOWN SYNDROME CRITICAL REGION PROTEIN 5 -RELATED"/>
    <property type="match status" value="1"/>
</dbReference>
<reference evidence="8" key="1">
    <citation type="submission" date="2022-05" db="EMBL/GenBank/DDBJ databases">
        <title>The Musa troglodytarum L. genome provides insights into the mechanism of non-climacteric behaviour and enrichment of carotenoids.</title>
        <authorList>
            <person name="Wang J."/>
        </authorList>
    </citation>
    <scope>NUCLEOTIDE SEQUENCE</scope>
    <source>
        <tissue evidence="8">Leaf</tissue>
    </source>
</reference>
<keyword evidence="4" id="KW-0862">Zinc</keyword>
<dbReference type="GO" id="GO:0009409">
    <property type="term" value="P:response to cold"/>
    <property type="evidence" value="ECO:0007669"/>
    <property type="project" value="UniProtKB-ARBA"/>
</dbReference>
<feature type="coiled-coil region" evidence="5">
    <location>
        <begin position="611"/>
        <end position="652"/>
    </location>
</feature>
<evidence type="ECO:0000256" key="6">
    <source>
        <dbReference type="SAM" id="MobiDB-lite"/>
    </source>
</evidence>
<organism evidence="8 9">
    <name type="scientific">Musa troglodytarum</name>
    <name type="common">fe'i banana</name>
    <dbReference type="NCBI Taxonomy" id="320322"/>
    <lineage>
        <taxon>Eukaryota</taxon>
        <taxon>Viridiplantae</taxon>
        <taxon>Streptophyta</taxon>
        <taxon>Embryophyta</taxon>
        <taxon>Tracheophyta</taxon>
        <taxon>Spermatophyta</taxon>
        <taxon>Magnoliopsida</taxon>
        <taxon>Liliopsida</taxon>
        <taxon>Zingiberales</taxon>
        <taxon>Musaceae</taxon>
        <taxon>Musa</taxon>
    </lineage>
</organism>
<feature type="region of interest" description="Disordered" evidence="6">
    <location>
        <begin position="352"/>
        <end position="388"/>
    </location>
</feature>
<feature type="compositionally biased region" description="Basic and acidic residues" evidence="6">
    <location>
        <begin position="828"/>
        <end position="843"/>
    </location>
</feature>
<dbReference type="SUPFAM" id="SSF55961">
    <property type="entry name" value="Bet v1-like"/>
    <property type="match status" value="2"/>
</dbReference>
<dbReference type="GO" id="GO:0006952">
    <property type="term" value="P:defense response"/>
    <property type="evidence" value="ECO:0007669"/>
    <property type="project" value="InterPro"/>
</dbReference>
<dbReference type="InterPro" id="IPR000679">
    <property type="entry name" value="Znf_GATA"/>
</dbReference>
<dbReference type="SMART" id="SM00401">
    <property type="entry name" value="ZnF_GATA"/>
    <property type="match status" value="1"/>
</dbReference>
<dbReference type="GO" id="GO:0043565">
    <property type="term" value="F:sequence-specific DNA binding"/>
    <property type="evidence" value="ECO:0007669"/>
    <property type="project" value="InterPro"/>
</dbReference>
<dbReference type="Pfam" id="PF14309">
    <property type="entry name" value="DUF4378"/>
    <property type="match status" value="1"/>
</dbReference>
<dbReference type="GO" id="GO:0006457">
    <property type="term" value="P:protein folding"/>
    <property type="evidence" value="ECO:0007669"/>
    <property type="project" value="InterPro"/>
</dbReference>
<dbReference type="InterPro" id="IPR025486">
    <property type="entry name" value="DUF4378"/>
</dbReference>
<dbReference type="CDD" id="cd23163">
    <property type="entry name" value="Prefoldin_2"/>
    <property type="match status" value="1"/>
</dbReference>
<protein>
    <recommendedName>
        <fullName evidence="7">GATA-type domain-containing protein</fullName>
    </recommendedName>
</protein>
<dbReference type="PROSITE" id="PS00344">
    <property type="entry name" value="GATA_ZN_FINGER_1"/>
    <property type="match status" value="1"/>
</dbReference>
<dbReference type="InterPro" id="IPR009053">
    <property type="entry name" value="Prefoldin"/>
</dbReference>
<dbReference type="SUPFAM" id="SSF46579">
    <property type="entry name" value="Prefoldin"/>
    <property type="match status" value="1"/>
</dbReference>
<dbReference type="EMBL" id="CP097510">
    <property type="protein sequence ID" value="URE34985.1"/>
    <property type="molecule type" value="Genomic_DNA"/>
</dbReference>
<dbReference type="Gene3D" id="3.30.50.10">
    <property type="entry name" value="Erythroid Transcription Factor GATA-1, subunit A"/>
    <property type="match status" value="1"/>
</dbReference>
<feature type="region of interest" description="Disordered" evidence="6">
    <location>
        <begin position="750"/>
        <end position="771"/>
    </location>
</feature>
<dbReference type="InterPro" id="IPR032795">
    <property type="entry name" value="DUF3741-assoc"/>
</dbReference>
<dbReference type="Pfam" id="PF00320">
    <property type="entry name" value="GATA"/>
    <property type="match status" value="1"/>
</dbReference>
<dbReference type="Gene3D" id="3.30.530.20">
    <property type="match status" value="2"/>
</dbReference>
<dbReference type="Pfam" id="PF00407">
    <property type="entry name" value="Bet_v_1"/>
    <property type="match status" value="2"/>
</dbReference>
<dbReference type="FunFam" id="3.30.530.20:FF:000007">
    <property type="entry name" value="Major pollen allergen Bet v 1-A"/>
    <property type="match status" value="2"/>
</dbReference>
<keyword evidence="4" id="KW-0863">Zinc-finger</keyword>
<evidence type="ECO:0000259" key="7">
    <source>
        <dbReference type="PROSITE" id="PS50114"/>
    </source>
</evidence>
<dbReference type="InterPro" id="IPR023393">
    <property type="entry name" value="START-like_dom_sf"/>
</dbReference>
<evidence type="ECO:0000313" key="9">
    <source>
        <dbReference type="Proteomes" id="UP001055439"/>
    </source>
</evidence>
<dbReference type="InterPro" id="IPR002777">
    <property type="entry name" value="PFD_beta-like"/>
</dbReference>
<evidence type="ECO:0000256" key="4">
    <source>
        <dbReference type="PROSITE-ProRule" id="PRU00094"/>
    </source>
</evidence>
<dbReference type="GO" id="GO:0051082">
    <property type="term" value="F:unfolded protein binding"/>
    <property type="evidence" value="ECO:0007669"/>
    <property type="project" value="InterPro"/>
</dbReference>
<keyword evidence="5" id="KW-0175">Coiled coil</keyword>
<feature type="compositionally biased region" description="Low complexity" evidence="6">
    <location>
        <begin position="752"/>
        <end position="765"/>
    </location>
</feature>
<evidence type="ECO:0000313" key="8">
    <source>
        <dbReference type="EMBL" id="URE34985.1"/>
    </source>
</evidence>
<feature type="compositionally biased region" description="Low complexity" evidence="6">
    <location>
        <begin position="369"/>
        <end position="385"/>
    </location>
</feature>
<dbReference type="SUPFAM" id="SSF57716">
    <property type="entry name" value="Glucocorticoid receptor-like (DNA-binding domain)"/>
    <property type="match status" value="1"/>
</dbReference>
<dbReference type="InterPro" id="IPR000916">
    <property type="entry name" value="Bet_v_I/MLP"/>
</dbReference>
<evidence type="ECO:0000256" key="3">
    <source>
        <dbReference type="ARBA" id="ARBA00023186"/>
    </source>
</evidence>
<name>A0A9E7L1R4_9LILI</name>
<feature type="region of interest" description="Disordered" evidence="6">
    <location>
        <begin position="951"/>
        <end position="992"/>
    </location>
</feature>
<sequence>MVAGCCTNEVTLNVSVHRLWKAAACEDHIHMPKIIPEYFASAELAGDGEAGSTKIFHFTPAAAPMTYVKDHVEVLDHGSHTRKYRAVEGGHLGRTLKSHAFEVKFEAAGADSCVVKTKIEYDTIGDAPLPAEEVQKMTDLPVKMMKAVEASHPANTFIDAMVAGCCTEELTLNVSVHRVWKAAVCEDHILLPKIMPQYFSGAELIGDGEAGSTKIFHFAPELKPLVFVKNHVEVLDHASHTLKYKTVDGGHLGHTLKSHTIEYRYEALSADTCAMKVKVSYDTIADKELPEEDVKKIKEGTVGGDADRREGGRRRCSSSVASDLWWLPLLIDKKVDRPLDLPAAEHLKRESMEFRPGLTDPSHGVRVMSSGSSDPSSSSSSSSDSQIKRCADCRTTTTPLWRAGPSGPKSLCNACGIRYRKSRRAVPVSKEAGTGTRKTKREIDGGGGGGGERFKVSFKLRMLGPGLCKPRSMVQKQRRRSMLGEVEEAAVLLMALSFLWEEDEVVLSSTMPFFWLVSDQLVLGFSPVISGTMASKSSSDSREPGNEQIILNTYASMRSEINQIYSKITELEMEVSEHSLVIGAIQPLDPSRRCYRMTGGVLVERTIKEVLPAVQRNKEGLEEVIARLNEALENKKKEISEFELKYKIKTKKADSETKEDPNRKEGSAQGTQNLFLRTLILVEFDESECQMGSEGGGGRFFHLFDWNRKSRKKLFSSGNASSENTVQGIKIDYNVPASRFHLIDQDELEGVSSAKGSSHHSGASTTDEEGNAFKTPGVIARLMGLDYVPNSGVSEPYSTPLHGSRLLQDDNIHKRGTERFNNDNFYSVDKRSDGHSAKPESKSQKMPSSPIERFQTEMLPPRLAKTIAITHHKLLSPVKNPGFISSKNASYIIEAAAKILESELHGASTGRVQSFKSPSNHSKVCESNGIIAIPKKISMLSESLEGIAGTGAPASVGGQTLKRNSKGPKDSTVGRPSPSSAEVDPSGAKGKGKLVSLATQTKVNAQRRDGSSTKTGNTIMLKNKEECTLNKPLKSPLNDQKNNQHKRASTVNGSHVLRQNNRKQNCASGKSKLPLPSSISEQQGIKILPGGASSENNKIVSKLPGNAKVGHMKKDLGTADLDKDKLPSGHKNFTRKKRLVEQRSSIRCGPPDDIPLGSQGKRVQHNVVLDGHPGLHDDNTRSVTDVVSFTFTSPMKRPISGSQASNHEVKNQEKKNDYFSEPHEADSRMSSHLKLHVVDGDSLGILIERKLRELTSGAKSPYCKLARGGSGLAHASVLDDSTSSLNVPSVAAAEQNTESLNLSFSDELSGSFDSDSLASDQVDCISHELQNVDGMEHQGGMMDDKKSNHQGQSATSCYSIECRQSTHGFKMGTSSSSIQARDMVVDQNCMNRALLEPTELEEISDAASSSVHGELVSEINVCDHAIPCKQEFEYVKDILTNTGFTFENLIPRPFDHSFEILDPILFDKLEETKTFVAYEGEGEEENLKTRRRMLFDSVNECLDLRCSHYFRAGYRSWARGVAVAKELAEELYKEISGWKSGGDWMVDELVDKDMSTRLGSWTTFEIEAFEAGVEFETEVLSCLLDEVVADLS</sequence>
<comment type="similarity">
    <text evidence="2">Belongs to the BetVI family.</text>
</comment>
<proteinExistence type="inferred from homology"/>
<keyword evidence="3" id="KW-0143">Chaperone</keyword>
<comment type="similarity">
    <text evidence="1">Belongs to the prefoldin subunit beta family.</text>
</comment>
<feature type="domain" description="GATA-type" evidence="7">
    <location>
        <begin position="384"/>
        <end position="440"/>
    </location>
</feature>
<dbReference type="GO" id="GO:0006355">
    <property type="term" value="P:regulation of DNA-templated transcription"/>
    <property type="evidence" value="ECO:0007669"/>
    <property type="project" value="InterPro"/>
</dbReference>
<evidence type="ECO:0000256" key="2">
    <source>
        <dbReference type="ARBA" id="ARBA00009744"/>
    </source>
</evidence>
<feature type="region of interest" description="Disordered" evidence="6">
    <location>
        <begin position="816"/>
        <end position="851"/>
    </location>
</feature>
<dbReference type="Proteomes" id="UP001055439">
    <property type="component" value="Chromosome 8"/>
</dbReference>
<evidence type="ECO:0000256" key="1">
    <source>
        <dbReference type="ARBA" id="ARBA00008045"/>
    </source>
</evidence>
<dbReference type="OrthoDB" id="765769at2759"/>
<feature type="compositionally biased region" description="Polar residues" evidence="6">
    <location>
        <begin position="1049"/>
        <end position="1068"/>
    </location>
</feature>
<dbReference type="Pfam" id="PF14383">
    <property type="entry name" value="VARLMGL"/>
    <property type="match status" value="1"/>
</dbReference>
<evidence type="ECO:0000256" key="5">
    <source>
        <dbReference type="SAM" id="Coils"/>
    </source>
</evidence>